<reference evidence="1 2" key="1">
    <citation type="submission" date="2018-01" db="EMBL/GenBank/DDBJ databases">
        <title>Harnessing the power of phylogenomics to disentangle the directionality and signatures of interkingdom host jumping in the parasitic fungal genus Tolypocladium.</title>
        <authorList>
            <person name="Quandt C.A."/>
            <person name="Patterson W."/>
            <person name="Spatafora J.W."/>
        </authorList>
    </citation>
    <scope>NUCLEOTIDE SEQUENCE [LARGE SCALE GENOMIC DNA]</scope>
    <source>
        <strain evidence="1 2">NRBC 100945</strain>
    </source>
</reference>
<accession>A0A2S4KSE0</accession>
<evidence type="ECO:0000313" key="1">
    <source>
        <dbReference type="EMBL" id="POR33094.1"/>
    </source>
</evidence>
<dbReference type="GO" id="GO:0016787">
    <property type="term" value="F:hydrolase activity"/>
    <property type="evidence" value="ECO:0007669"/>
    <property type="project" value="UniProtKB-KW"/>
</dbReference>
<name>A0A2S4KSE0_9HYPO</name>
<organism evidence="1 2">
    <name type="scientific">Tolypocladium paradoxum</name>
    <dbReference type="NCBI Taxonomy" id="94208"/>
    <lineage>
        <taxon>Eukaryota</taxon>
        <taxon>Fungi</taxon>
        <taxon>Dikarya</taxon>
        <taxon>Ascomycota</taxon>
        <taxon>Pezizomycotina</taxon>
        <taxon>Sordariomycetes</taxon>
        <taxon>Hypocreomycetidae</taxon>
        <taxon>Hypocreales</taxon>
        <taxon>Ophiocordycipitaceae</taxon>
        <taxon>Tolypocladium</taxon>
    </lineage>
</organism>
<gene>
    <name evidence="1" type="ORF">TPAR_06720</name>
</gene>
<evidence type="ECO:0000313" key="2">
    <source>
        <dbReference type="Proteomes" id="UP000237481"/>
    </source>
</evidence>
<dbReference type="OrthoDB" id="4137815at2759"/>
<dbReference type="AlphaFoldDB" id="A0A2S4KSE0"/>
<sequence length="164" mass="18125">MASSSGALELDIHTWRPPVPDGFTTRFTSTEVAHMISQAQAMPTAALLVVHRLRHPLGARKCGVGAGLEHPDPARHDAPCHWEGPAVRRYAAHSRVPGAAGRGIDGAVAAAHVQSPIGEYSWPYHERIKRVMAVVWEARRRFTTLYWYHLGAVMPPFSQCFEMP</sequence>
<dbReference type="EMBL" id="PKSG01000748">
    <property type="protein sequence ID" value="POR33094.1"/>
    <property type="molecule type" value="Genomic_DNA"/>
</dbReference>
<keyword evidence="2" id="KW-1185">Reference proteome</keyword>
<protein>
    <submittedName>
        <fullName evidence="1">Fatty-acid amide hydrolase</fullName>
    </submittedName>
</protein>
<dbReference type="Proteomes" id="UP000237481">
    <property type="component" value="Unassembled WGS sequence"/>
</dbReference>
<comment type="caution">
    <text evidence="1">The sequence shown here is derived from an EMBL/GenBank/DDBJ whole genome shotgun (WGS) entry which is preliminary data.</text>
</comment>
<keyword evidence="1" id="KW-0378">Hydrolase</keyword>
<proteinExistence type="predicted"/>